<dbReference type="Proteomes" id="UP000005222">
    <property type="component" value="Chromosome I"/>
</dbReference>
<sequence length="238" mass="26987">MGPKKDRSNKASQGVFEKLNDDKVDEILEAYNVILDGEDDLHLSKVPNLLEYLNVPGCFTEDINECIDYYYTMMHSRSLSAGSLNSKHDIVFSFLEAYTITSAEEIGKMQYIDIVDIDKLINNVDKLLKFRDNYEHIYDSWKLVTDAVADTPLDTSHTLSYHLTLPDLKTLKKKLNLDSQSQNEYSLGDGFLIDMLSCCTSTNSGRLINFDFEKARKGPYVGIKDFAEILGNLNELVA</sequence>
<evidence type="ECO:0000313" key="1">
    <source>
        <dbReference type="EMBL" id="CCE81405.1"/>
    </source>
</evidence>
<dbReference type="Pfam" id="PF08730">
    <property type="entry name" value="Rad33"/>
    <property type="match status" value="1"/>
</dbReference>
<dbReference type="AlphaFoldDB" id="G8YE06"/>
<gene>
    <name evidence="1" type="primary">Piso0_002060</name>
    <name evidence="1" type="ORF">GNLVRS01_PISO0I02010g</name>
</gene>
<dbReference type="InParanoid" id="G8YE06"/>
<organism evidence="1 2">
    <name type="scientific">Pichia sorbitophila (strain ATCC MYA-4447 / BCRC 22081 / CBS 7064 / NBRC 10061 / NRRL Y-12695)</name>
    <name type="common">Hybrid yeast</name>
    <dbReference type="NCBI Taxonomy" id="559304"/>
    <lineage>
        <taxon>Eukaryota</taxon>
        <taxon>Fungi</taxon>
        <taxon>Dikarya</taxon>
        <taxon>Ascomycota</taxon>
        <taxon>Saccharomycotina</taxon>
        <taxon>Pichiomycetes</taxon>
        <taxon>Debaryomycetaceae</taxon>
        <taxon>Millerozyma</taxon>
    </lineage>
</organism>
<accession>G8YE06</accession>
<name>G8YE06_PICSO</name>
<dbReference type="STRING" id="559304.G8YE06"/>
<dbReference type="eggNOG" id="ENOG502RZDT">
    <property type="taxonomic scope" value="Eukaryota"/>
</dbReference>
<dbReference type="OrthoDB" id="4085867at2759"/>
<dbReference type="HOGENOM" id="CLU_1165700_0_0_1"/>
<reference evidence="1 2" key="1">
    <citation type="journal article" date="2012" name="G3 (Bethesda)">
        <title>Pichia sorbitophila, an interspecies yeast hybrid reveals early steps of genome resolution following polyploidization.</title>
        <authorList>
            <person name="Leh Louis V."/>
            <person name="Despons L."/>
            <person name="Friedrich A."/>
            <person name="Martin T."/>
            <person name="Durrens P."/>
            <person name="Casaregola S."/>
            <person name="Neuveglise C."/>
            <person name="Fairhead C."/>
            <person name="Marck C."/>
            <person name="Cruz J.A."/>
            <person name="Straub M.L."/>
            <person name="Kugler V."/>
            <person name="Sacerdot C."/>
            <person name="Uzunov Z."/>
            <person name="Thierry A."/>
            <person name="Weiss S."/>
            <person name="Bleykasten C."/>
            <person name="De Montigny J."/>
            <person name="Jacques N."/>
            <person name="Jung P."/>
            <person name="Lemaire M."/>
            <person name="Mallet S."/>
            <person name="Morel G."/>
            <person name="Richard G.F."/>
            <person name="Sarkar A."/>
            <person name="Savel G."/>
            <person name="Schacherer J."/>
            <person name="Seret M.L."/>
            <person name="Talla E."/>
            <person name="Samson G."/>
            <person name="Jubin C."/>
            <person name="Poulain J."/>
            <person name="Vacherie B."/>
            <person name="Barbe V."/>
            <person name="Pelletier E."/>
            <person name="Sherman D.J."/>
            <person name="Westhof E."/>
            <person name="Weissenbach J."/>
            <person name="Baret P.V."/>
            <person name="Wincker P."/>
            <person name="Gaillardin C."/>
            <person name="Dujon B."/>
            <person name="Souciet J.L."/>
        </authorList>
    </citation>
    <scope>NUCLEOTIDE SEQUENCE [LARGE SCALE GENOMIC DNA]</scope>
    <source>
        <strain evidence="2">ATCC MYA-4447 / BCRC 22081 / CBS 7064 / NBRC 10061 / NRRL Y-12695</strain>
    </source>
</reference>
<keyword evidence="2" id="KW-1185">Reference proteome</keyword>
<protein>
    <submittedName>
        <fullName evidence="1">Piso0_002060 protein</fullName>
    </submittedName>
</protein>
<evidence type="ECO:0000313" key="2">
    <source>
        <dbReference type="Proteomes" id="UP000005222"/>
    </source>
</evidence>
<proteinExistence type="predicted"/>
<dbReference type="InterPro" id="IPR014841">
    <property type="entry name" value="Rad33"/>
</dbReference>
<dbReference type="EMBL" id="FO082051">
    <property type="protein sequence ID" value="CCE81405.1"/>
    <property type="molecule type" value="Genomic_DNA"/>
</dbReference>
<dbReference type="OMA" id="TRDITEC"/>